<feature type="binding site" evidence="8">
    <location>
        <begin position="115"/>
        <end position="118"/>
    </location>
    <ligand>
        <name>(6S)-5,6,7,8-tetrahydrofolate</name>
        <dbReference type="ChEBI" id="CHEBI:57453"/>
    </ligand>
</feature>
<dbReference type="GO" id="GO:0005829">
    <property type="term" value="C:cytosol"/>
    <property type="evidence" value="ECO:0007669"/>
    <property type="project" value="TreeGrafter"/>
</dbReference>
<dbReference type="InterPro" id="IPR037022">
    <property type="entry name" value="Formyl_trans_C_sf"/>
</dbReference>
<keyword evidence="6 8" id="KW-0648">Protein biosynthesis</keyword>
<dbReference type="InterPro" id="IPR041711">
    <property type="entry name" value="Met-tRNA-FMT_N"/>
</dbReference>
<evidence type="ECO:0000256" key="8">
    <source>
        <dbReference type="HAMAP-Rule" id="MF_00182"/>
    </source>
</evidence>
<proteinExistence type="inferred from homology"/>
<dbReference type="EC" id="2.1.2.9" evidence="3 8"/>
<dbReference type="NCBIfam" id="TIGR00460">
    <property type="entry name" value="fmt"/>
    <property type="match status" value="1"/>
</dbReference>
<dbReference type="GO" id="GO:0004479">
    <property type="term" value="F:methionyl-tRNA formyltransferase activity"/>
    <property type="evidence" value="ECO:0007669"/>
    <property type="project" value="UniProtKB-UniRule"/>
</dbReference>
<dbReference type="CDD" id="cd08646">
    <property type="entry name" value="FMT_core_Met-tRNA-FMT_N"/>
    <property type="match status" value="1"/>
</dbReference>
<gene>
    <name evidence="8 11" type="primary">fmt</name>
    <name evidence="11" type="ORF">KHZ90_02365</name>
    <name evidence="12" type="ORF">RDV51_04825</name>
</gene>
<evidence type="ECO:0000256" key="3">
    <source>
        <dbReference type="ARBA" id="ARBA00012261"/>
    </source>
</evidence>
<sequence>MSDNKQLRIVFMGTPDFSVPTLEALIQAGHSIVGVYCQPDKQKGRGKQVQMPPVKVAALEHDLPVYQPVTLRDEQVRAELEALQPDVVIVIAYGKILPPWLIRLPQYGCINVHASILPSYRGAAPIHYAILNGDSKTGVTIMHMDDGLDTGDIIDIVEIDILPGETTGQLFERIAVLGGETIVPVLTRWVNGEIVATPQDDSMATHTTKITKEMGQIDWSKPANEIANLIRGLNPAPGCYTYLDGKRLKVWSGEVVPSDTTHCLIDVHGKHVPIAISATTVPGTIVSKIAGLGVFCGDGNIILLTEVQPENKKRISAIDFINGHQIKEGIVFGDSI</sequence>
<feature type="domain" description="Formyl transferase N-terminal" evidence="9">
    <location>
        <begin position="8"/>
        <end position="185"/>
    </location>
</feature>
<dbReference type="RefSeq" id="WP_004695671.1">
    <property type="nucleotide sequence ID" value="NZ_AP031417.1"/>
</dbReference>
<evidence type="ECO:0000259" key="10">
    <source>
        <dbReference type="Pfam" id="PF02911"/>
    </source>
</evidence>
<comment type="catalytic activity">
    <reaction evidence="7 8">
        <text>L-methionyl-tRNA(fMet) + (6R)-10-formyltetrahydrofolate = N-formyl-L-methionyl-tRNA(fMet) + (6S)-5,6,7,8-tetrahydrofolate + H(+)</text>
        <dbReference type="Rhea" id="RHEA:24380"/>
        <dbReference type="Rhea" id="RHEA-COMP:9952"/>
        <dbReference type="Rhea" id="RHEA-COMP:9953"/>
        <dbReference type="ChEBI" id="CHEBI:15378"/>
        <dbReference type="ChEBI" id="CHEBI:57453"/>
        <dbReference type="ChEBI" id="CHEBI:78530"/>
        <dbReference type="ChEBI" id="CHEBI:78844"/>
        <dbReference type="ChEBI" id="CHEBI:195366"/>
        <dbReference type="EC" id="2.1.2.9"/>
    </reaction>
</comment>
<dbReference type="CDD" id="cd08704">
    <property type="entry name" value="Met_tRNA_FMT_C"/>
    <property type="match status" value="1"/>
</dbReference>
<dbReference type="SUPFAM" id="SSF50486">
    <property type="entry name" value="FMT C-terminal domain-like"/>
    <property type="match status" value="1"/>
</dbReference>
<evidence type="ECO:0000256" key="6">
    <source>
        <dbReference type="ARBA" id="ARBA00022917"/>
    </source>
</evidence>
<dbReference type="InterPro" id="IPR011034">
    <property type="entry name" value="Formyl_transferase-like_C_sf"/>
</dbReference>
<dbReference type="Pfam" id="PF00551">
    <property type="entry name" value="Formyl_trans_N"/>
    <property type="match status" value="1"/>
</dbReference>
<dbReference type="Proteomes" id="UP000778864">
    <property type="component" value="Unassembled WGS sequence"/>
</dbReference>
<dbReference type="AlphaFoldDB" id="A0A413EA53"/>
<evidence type="ECO:0000313" key="13">
    <source>
        <dbReference type="Proteomes" id="UP000778864"/>
    </source>
</evidence>
<dbReference type="PANTHER" id="PTHR11138">
    <property type="entry name" value="METHIONYL-TRNA FORMYLTRANSFERASE"/>
    <property type="match status" value="1"/>
</dbReference>
<reference evidence="12" key="2">
    <citation type="submission" date="2023-08" db="EMBL/GenBank/DDBJ databases">
        <title>Veillonella_parvula_DSM 2007_complete_genome_hifiasm_Zymo_Research_D6332.</title>
        <authorList>
            <person name="Damerum A."/>
        </authorList>
    </citation>
    <scope>NUCLEOTIDE SEQUENCE</scope>
    <source>
        <strain evidence="12">DSM 2007</strain>
    </source>
</reference>
<dbReference type="InterPro" id="IPR044135">
    <property type="entry name" value="Met-tRNA-FMT_C"/>
</dbReference>
<dbReference type="EMBL" id="JAGZMU010000001">
    <property type="protein sequence ID" value="MBS4892609.1"/>
    <property type="molecule type" value="Genomic_DNA"/>
</dbReference>
<comment type="function">
    <text evidence="1 8">Attaches a formyl group to the free amino group of methionyl-tRNA(fMet). The formyl group appears to play a dual role in the initiator identity of N-formylmethionyl-tRNA by promoting its recognition by IF2 and preventing the misappropriation of this tRNA by the elongation apparatus.</text>
</comment>
<evidence type="ECO:0000259" key="9">
    <source>
        <dbReference type="Pfam" id="PF00551"/>
    </source>
</evidence>
<dbReference type="Pfam" id="PF02911">
    <property type="entry name" value="Formyl_trans_C"/>
    <property type="match status" value="1"/>
</dbReference>
<dbReference type="HAMAP" id="MF_00182">
    <property type="entry name" value="Formyl_trans"/>
    <property type="match status" value="1"/>
</dbReference>
<comment type="similarity">
    <text evidence="2 8">Belongs to the Fmt family.</text>
</comment>
<dbReference type="InterPro" id="IPR036477">
    <property type="entry name" value="Formyl_transf_N_sf"/>
</dbReference>
<evidence type="ECO:0000256" key="4">
    <source>
        <dbReference type="ARBA" id="ARBA00016014"/>
    </source>
</evidence>
<dbReference type="InterPro" id="IPR005793">
    <property type="entry name" value="Formyl_trans_C"/>
</dbReference>
<name>A0A413EA53_VEIPA</name>
<reference evidence="11" key="1">
    <citation type="submission" date="2021-02" db="EMBL/GenBank/DDBJ databases">
        <title>Infant gut strain persistence is associated with maternal origin, phylogeny, and functional potential including surface adhesion and iron acquisition.</title>
        <authorList>
            <person name="Lou Y.C."/>
        </authorList>
    </citation>
    <scope>NUCLEOTIDE SEQUENCE</scope>
    <source>
        <strain evidence="11">L3_108_031G1_dasL3_108_031G1_concoct_20</strain>
    </source>
</reference>
<accession>A0A413EA53</accession>
<dbReference type="Gene3D" id="3.40.50.170">
    <property type="entry name" value="Formyl transferase, N-terminal domain"/>
    <property type="match status" value="1"/>
</dbReference>
<evidence type="ECO:0000256" key="7">
    <source>
        <dbReference type="ARBA" id="ARBA00048558"/>
    </source>
</evidence>
<dbReference type="Gene3D" id="3.10.25.10">
    <property type="entry name" value="Formyl transferase, C-terminal domain"/>
    <property type="match status" value="1"/>
</dbReference>
<dbReference type="EMBL" id="CP133463">
    <property type="protein sequence ID" value="WMS20674.1"/>
    <property type="molecule type" value="Genomic_DNA"/>
</dbReference>
<dbReference type="InterPro" id="IPR005794">
    <property type="entry name" value="Fmt"/>
</dbReference>
<dbReference type="SUPFAM" id="SSF53328">
    <property type="entry name" value="Formyltransferase"/>
    <property type="match status" value="1"/>
</dbReference>
<evidence type="ECO:0000256" key="2">
    <source>
        <dbReference type="ARBA" id="ARBA00010699"/>
    </source>
</evidence>
<evidence type="ECO:0000313" key="11">
    <source>
        <dbReference type="EMBL" id="MBS4892609.1"/>
    </source>
</evidence>
<evidence type="ECO:0000256" key="5">
    <source>
        <dbReference type="ARBA" id="ARBA00022679"/>
    </source>
</evidence>
<dbReference type="PANTHER" id="PTHR11138:SF5">
    <property type="entry name" value="METHIONYL-TRNA FORMYLTRANSFERASE, MITOCHONDRIAL"/>
    <property type="match status" value="1"/>
</dbReference>
<dbReference type="FunFam" id="3.40.50.12230:FF:000001">
    <property type="entry name" value="Methionyl-tRNA formyltransferase"/>
    <property type="match status" value="1"/>
</dbReference>
<dbReference type="Proteomes" id="UP001228955">
    <property type="component" value="Chromosome"/>
</dbReference>
<keyword evidence="5 8" id="KW-0808">Transferase</keyword>
<evidence type="ECO:0000256" key="1">
    <source>
        <dbReference type="ARBA" id="ARBA00002606"/>
    </source>
</evidence>
<organism evidence="11 13">
    <name type="scientific">Veillonella parvula</name>
    <name type="common">Staphylococcus parvulus</name>
    <dbReference type="NCBI Taxonomy" id="29466"/>
    <lineage>
        <taxon>Bacteria</taxon>
        <taxon>Bacillati</taxon>
        <taxon>Bacillota</taxon>
        <taxon>Negativicutes</taxon>
        <taxon>Veillonellales</taxon>
        <taxon>Veillonellaceae</taxon>
        <taxon>Veillonella</taxon>
    </lineage>
</organism>
<dbReference type="InterPro" id="IPR002376">
    <property type="entry name" value="Formyl_transf_N"/>
</dbReference>
<protein>
    <recommendedName>
        <fullName evidence="4 8">Methionyl-tRNA formyltransferase</fullName>
        <ecNumber evidence="3 8">2.1.2.9</ecNumber>
    </recommendedName>
</protein>
<evidence type="ECO:0000313" key="12">
    <source>
        <dbReference type="EMBL" id="WMS20674.1"/>
    </source>
</evidence>
<feature type="domain" description="Formyl transferase C-terminal" evidence="10">
    <location>
        <begin position="209"/>
        <end position="324"/>
    </location>
</feature>